<dbReference type="EnsemblProtists" id="EKX52380">
    <property type="protein sequence ID" value="EKX52380"/>
    <property type="gene ID" value="GUITHDRAFT_102281"/>
</dbReference>
<keyword evidence="4" id="KW-1185">Reference proteome</keyword>
<dbReference type="AlphaFoldDB" id="L1JW10"/>
<feature type="compositionally biased region" description="Basic residues" evidence="1">
    <location>
        <begin position="448"/>
        <end position="457"/>
    </location>
</feature>
<feature type="region of interest" description="Disordered" evidence="1">
    <location>
        <begin position="446"/>
        <end position="471"/>
    </location>
</feature>
<dbReference type="HOGENOM" id="CLU_484379_0_0_1"/>
<feature type="compositionally biased region" description="Low complexity" evidence="1">
    <location>
        <begin position="283"/>
        <end position="335"/>
    </location>
</feature>
<feature type="compositionally biased region" description="Polar residues" evidence="1">
    <location>
        <begin position="167"/>
        <end position="177"/>
    </location>
</feature>
<feature type="compositionally biased region" description="Basic and acidic residues" evidence="1">
    <location>
        <begin position="202"/>
        <end position="231"/>
    </location>
</feature>
<proteinExistence type="predicted"/>
<dbReference type="GeneID" id="17308862"/>
<dbReference type="KEGG" id="gtt:GUITHDRAFT_102281"/>
<evidence type="ECO:0000313" key="2">
    <source>
        <dbReference type="EMBL" id="EKX52380.1"/>
    </source>
</evidence>
<evidence type="ECO:0000313" key="3">
    <source>
        <dbReference type="EnsemblProtists" id="EKX52380"/>
    </source>
</evidence>
<organism evidence="2">
    <name type="scientific">Guillardia theta (strain CCMP2712)</name>
    <name type="common">Cryptophyte</name>
    <dbReference type="NCBI Taxonomy" id="905079"/>
    <lineage>
        <taxon>Eukaryota</taxon>
        <taxon>Cryptophyceae</taxon>
        <taxon>Pyrenomonadales</taxon>
        <taxon>Geminigeraceae</taxon>
        <taxon>Guillardia</taxon>
    </lineage>
</organism>
<name>L1JW10_GUITC</name>
<dbReference type="EMBL" id="JH992973">
    <property type="protein sequence ID" value="EKX52380.1"/>
    <property type="molecule type" value="Genomic_DNA"/>
</dbReference>
<accession>L1JW10</accession>
<dbReference type="OMA" id="VTIWELA"/>
<gene>
    <name evidence="2" type="ORF">GUITHDRAFT_102281</name>
</gene>
<feature type="region of interest" description="Disordered" evidence="1">
    <location>
        <begin position="1"/>
        <end position="432"/>
    </location>
</feature>
<reference evidence="3" key="3">
    <citation type="submission" date="2016-03" db="UniProtKB">
        <authorList>
            <consortium name="EnsemblProtists"/>
        </authorList>
    </citation>
    <scope>IDENTIFICATION</scope>
</reference>
<feature type="compositionally biased region" description="Basic and acidic residues" evidence="1">
    <location>
        <begin position="543"/>
        <end position="556"/>
    </location>
</feature>
<dbReference type="RefSeq" id="XP_005839360.1">
    <property type="nucleotide sequence ID" value="XM_005839303.1"/>
</dbReference>
<feature type="compositionally biased region" description="Polar residues" evidence="1">
    <location>
        <begin position="232"/>
        <end position="266"/>
    </location>
</feature>
<reference evidence="2 4" key="1">
    <citation type="journal article" date="2012" name="Nature">
        <title>Algal genomes reveal evolutionary mosaicism and the fate of nucleomorphs.</title>
        <authorList>
            <consortium name="DOE Joint Genome Institute"/>
            <person name="Curtis B.A."/>
            <person name="Tanifuji G."/>
            <person name="Burki F."/>
            <person name="Gruber A."/>
            <person name="Irimia M."/>
            <person name="Maruyama S."/>
            <person name="Arias M.C."/>
            <person name="Ball S.G."/>
            <person name="Gile G.H."/>
            <person name="Hirakawa Y."/>
            <person name="Hopkins J.F."/>
            <person name="Kuo A."/>
            <person name="Rensing S.A."/>
            <person name="Schmutz J."/>
            <person name="Symeonidi A."/>
            <person name="Elias M."/>
            <person name="Eveleigh R.J."/>
            <person name="Herman E.K."/>
            <person name="Klute M.J."/>
            <person name="Nakayama T."/>
            <person name="Obornik M."/>
            <person name="Reyes-Prieto A."/>
            <person name="Armbrust E.V."/>
            <person name="Aves S.J."/>
            <person name="Beiko R.G."/>
            <person name="Coutinho P."/>
            <person name="Dacks J.B."/>
            <person name="Durnford D.G."/>
            <person name="Fast N.M."/>
            <person name="Green B.R."/>
            <person name="Grisdale C.J."/>
            <person name="Hempel F."/>
            <person name="Henrissat B."/>
            <person name="Hoppner M.P."/>
            <person name="Ishida K."/>
            <person name="Kim E."/>
            <person name="Koreny L."/>
            <person name="Kroth P.G."/>
            <person name="Liu Y."/>
            <person name="Malik S.B."/>
            <person name="Maier U.G."/>
            <person name="McRose D."/>
            <person name="Mock T."/>
            <person name="Neilson J.A."/>
            <person name="Onodera N.T."/>
            <person name="Poole A.M."/>
            <person name="Pritham E.J."/>
            <person name="Richards T.A."/>
            <person name="Rocap G."/>
            <person name="Roy S.W."/>
            <person name="Sarai C."/>
            <person name="Schaack S."/>
            <person name="Shirato S."/>
            <person name="Slamovits C.H."/>
            <person name="Spencer D.F."/>
            <person name="Suzuki S."/>
            <person name="Worden A.Z."/>
            <person name="Zauner S."/>
            <person name="Barry K."/>
            <person name="Bell C."/>
            <person name="Bharti A.K."/>
            <person name="Crow J.A."/>
            <person name="Grimwood J."/>
            <person name="Kramer R."/>
            <person name="Lindquist E."/>
            <person name="Lucas S."/>
            <person name="Salamov A."/>
            <person name="McFadden G.I."/>
            <person name="Lane C.E."/>
            <person name="Keeling P.J."/>
            <person name="Gray M.W."/>
            <person name="Grigoriev I.V."/>
            <person name="Archibald J.M."/>
        </authorList>
    </citation>
    <scope>NUCLEOTIDE SEQUENCE</scope>
    <source>
        <strain evidence="2 4">CCMP2712</strain>
    </source>
</reference>
<reference evidence="4" key="2">
    <citation type="submission" date="2012-11" db="EMBL/GenBank/DDBJ databases">
        <authorList>
            <person name="Kuo A."/>
            <person name="Curtis B.A."/>
            <person name="Tanifuji G."/>
            <person name="Burki F."/>
            <person name="Gruber A."/>
            <person name="Irimia M."/>
            <person name="Maruyama S."/>
            <person name="Arias M.C."/>
            <person name="Ball S.G."/>
            <person name="Gile G.H."/>
            <person name="Hirakawa Y."/>
            <person name="Hopkins J.F."/>
            <person name="Rensing S.A."/>
            <person name="Schmutz J."/>
            <person name="Symeonidi A."/>
            <person name="Elias M."/>
            <person name="Eveleigh R.J."/>
            <person name="Herman E.K."/>
            <person name="Klute M.J."/>
            <person name="Nakayama T."/>
            <person name="Obornik M."/>
            <person name="Reyes-Prieto A."/>
            <person name="Armbrust E.V."/>
            <person name="Aves S.J."/>
            <person name="Beiko R.G."/>
            <person name="Coutinho P."/>
            <person name="Dacks J.B."/>
            <person name="Durnford D.G."/>
            <person name="Fast N.M."/>
            <person name="Green B.R."/>
            <person name="Grisdale C."/>
            <person name="Hempe F."/>
            <person name="Henrissat B."/>
            <person name="Hoppner M.P."/>
            <person name="Ishida K.-I."/>
            <person name="Kim E."/>
            <person name="Koreny L."/>
            <person name="Kroth P.G."/>
            <person name="Liu Y."/>
            <person name="Malik S.-B."/>
            <person name="Maier U.G."/>
            <person name="McRose D."/>
            <person name="Mock T."/>
            <person name="Neilson J.A."/>
            <person name="Onodera N.T."/>
            <person name="Poole A.M."/>
            <person name="Pritham E.J."/>
            <person name="Richards T.A."/>
            <person name="Rocap G."/>
            <person name="Roy S.W."/>
            <person name="Sarai C."/>
            <person name="Schaack S."/>
            <person name="Shirato S."/>
            <person name="Slamovits C.H."/>
            <person name="Spencer D.F."/>
            <person name="Suzuki S."/>
            <person name="Worden A.Z."/>
            <person name="Zauner S."/>
            <person name="Barry K."/>
            <person name="Bell C."/>
            <person name="Bharti A.K."/>
            <person name="Crow J.A."/>
            <person name="Grimwood J."/>
            <person name="Kramer R."/>
            <person name="Lindquist E."/>
            <person name="Lucas S."/>
            <person name="Salamov A."/>
            <person name="McFadden G.I."/>
            <person name="Lane C.E."/>
            <person name="Keeling P.J."/>
            <person name="Gray M.W."/>
            <person name="Grigoriev I.V."/>
            <person name="Archibald J.M."/>
        </authorList>
    </citation>
    <scope>NUCLEOTIDE SEQUENCE</scope>
    <source>
        <strain evidence="4">CCMP2712</strain>
    </source>
</reference>
<dbReference type="PaxDb" id="55529-EKX52380"/>
<protein>
    <submittedName>
        <fullName evidence="2 3">Uncharacterized protein</fullName>
    </submittedName>
</protein>
<evidence type="ECO:0000313" key="4">
    <source>
        <dbReference type="Proteomes" id="UP000011087"/>
    </source>
</evidence>
<feature type="compositionally biased region" description="Polar residues" evidence="1">
    <location>
        <begin position="344"/>
        <end position="360"/>
    </location>
</feature>
<evidence type="ECO:0000256" key="1">
    <source>
        <dbReference type="SAM" id="MobiDB-lite"/>
    </source>
</evidence>
<dbReference type="Proteomes" id="UP000011087">
    <property type="component" value="Unassembled WGS sequence"/>
</dbReference>
<sequence>MAGQFDPSTGRRPFQKKRRESDADVVSSVERDEQEQGQDAVKSAKKNAGSKSPGGKGKQSAGSPVEGAGRKRKNENQGQNKELAIEPPAKKAKEFSAKAASQPTPPAKNTPTTKTPAKKTPAKKTQPGKMTKEQSASKQTGKHELSRDRSDLQTPSDSKGKRKSDQNMEVSNQNGKSGSKRAKTTPMKPDKRMDESLQNESGSKKKGDHRSMDKDAQEADVKRKSDVDSRSSPRTLRNVQSHQASKLNGTTPRNAKSSAMSMSPTNAPVVKDVTSSSERRSSPKNTKSLSPKSSKTLTQKSTKNSTTKSTKTPKSSNPKTPKSSNPKTPKSSNPKTPKRSNPKGSKSATSKNGNGSTPSSVKPKAHAKIPKMIKAFFKEHQEKKKREEASAQMRLEEEKEQQESKATDQPVVDTLQLEKSDTPENLSKMQKRRVDMMKSAEWMLEIGKKRKSPRKAKGAGSLDDISDSDEGDGAMNEYFLPAYHHMIDELKKINFDANQFILDTSDQCEDGVQKVLIENRLGLSKLTQKDKKEIEKLAARISKENQDYVPKKEPLKREKRGRK</sequence>
<feature type="region of interest" description="Disordered" evidence="1">
    <location>
        <begin position="543"/>
        <end position="563"/>
    </location>
</feature>
<feature type="compositionally biased region" description="Basic and acidic residues" evidence="1">
    <location>
        <begin position="141"/>
        <end position="151"/>
    </location>
</feature>
<feature type="compositionally biased region" description="Basic and acidic residues" evidence="1">
    <location>
        <begin position="376"/>
        <end position="406"/>
    </location>
</feature>